<dbReference type="InterPro" id="IPR005754">
    <property type="entry name" value="Sortase"/>
</dbReference>
<gene>
    <name evidence="2" type="ORF">Ate02nite_30540</name>
</gene>
<protein>
    <recommendedName>
        <fullName evidence="4">Sortase family protein</fullName>
    </recommendedName>
</protein>
<organism evidence="2 3">
    <name type="scientific">Paractinoplanes tereljensis</name>
    <dbReference type="NCBI Taxonomy" id="571912"/>
    <lineage>
        <taxon>Bacteria</taxon>
        <taxon>Bacillati</taxon>
        <taxon>Actinomycetota</taxon>
        <taxon>Actinomycetes</taxon>
        <taxon>Micromonosporales</taxon>
        <taxon>Micromonosporaceae</taxon>
        <taxon>Paractinoplanes</taxon>
    </lineage>
</organism>
<evidence type="ECO:0008006" key="4">
    <source>
        <dbReference type="Google" id="ProtNLM"/>
    </source>
</evidence>
<sequence length="182" mass="18818">MHRGGVVPAALRGDAAMTESHFPPATSAGVRNLRVLGPSMPVRLEIPAIGVSTGVVPIGLRVDHTLDVPPAHGDAPAAWYRKSPSPGEMGSSLIAGHVGAADGAPAVFFRLRLLRPGDRIAVRRADHSVARFAVVGVGIYPTGALPTDQAYGPSDQPTLTLLTVGGEQDRSLVVSARLLASD</sequence>
<evidence type="ECO:0000313" key="3">
    <source>
        <dbReference type="Proteomes" id="UP000623608"/>
    </source>
</evidence>
<name>A0A919NLU3_9ACTN</name>
<dbReference type="Proteomes" id="UP000623608">
    <property type="component" value="Unassembled WGS sequence"/>
</dbReference>
<dbReference type="CDD" id="cd05829">
    <property type="entry name" value="Sortase_F"/>
    <property type="match status" value="1"/>
</dbReference>
<evidence type="ECO:0000313" key="2">
    <source>
        <dbReference type="EMBL" id="GIF20324.1"/>
    </source>
</evidence>
<keyword evidence="3" id="KW-1185">Reference proteome</keyword>
<dbReference type="InterPro" id="IPR042001">
    <property type="entry name" value="Sortase_F"/>
</dbReference>
<keyword evidence="1" id="KW-0378">Hydrolase</keyword>
<dbReference type="SUPFAM" id="SSF63817">
    <property type="entry name" value="Sortase"/>
    <property type="match status" value="1"/>
</dbReference>
<dbReference type="AlphaFoldDB" id="A0A919NLU3"/>
<dbReference type="Gene3D" id="2.40.260.10">
    <property type="entry name" value="Sortase"/>
    <property type="match status" value="1"/>
</dbReference>
<evidence type="ECO:0000256" key="1">
    <source>
        <dbReference type="ARBA" id="ARBA00022801"/>
    </source>
</evidence>
<proteinExistence type="predicted"/>
<dbReference type="Pfam" id="PF04203">
    <property type="entry name" value="Sortase"/>
    <property type="match status" value="1"/>
</dbReference>
<dbReference type="GO" id="GO:0016787">
    <property type="term" value="F:hydrolase activity"/>
    <property type="evidence" value="ECO:0007669"/>
    <property type="project" value="UniProtKB-KW"/>
</dbReference>
<dbReference type="InterPro" id="IPR023365">
    <property type="entry name" value="Sortase_dom-sf"/>
</dbReference>
<reference evidence="2" key="1">
    <citation type="submission" date="2021-01" db="EMBL/GenBank/DDBJ databases">
        <title>Whole genome shotgun sequence of Actinoplanes tereljensis NBRC 105297.</title>
        <authorList>
            <person name="Komaki H."/>
            <person name="Tamura T."/>
        </authorList>
    </citation>
    <scope>NUCLEOTIDE SEQUENCE</scope>
    <source>
        <strain evidence="2">NBRC 105297</strain>
    </source>
</reference>
<accession>A0A919NLU3</accession>
<dbReference type="EMBL" id="BOMY01000022">
    <property type="protein sequence ID" value="GIF20324.1"/>
    <property type="molecule type" value="Genomic_DNA"/>
</dbReference>
<comment type="caution">
    <text evidence="2">The sequence shown here is derived from an EMBL/GenBank/DDBJ whole genome shotgun (WGS) entry which is preliminary data.</text>
</comment>